<comment type="caution">
    <text evidence="2">The sequence shown here is derived from an EMBL/GenBank/DDBJ whole genome shotgun (WGS) entry which is preliminary data.</text>
</comment>
<dbReference type="EMBL" id="JAHRIP010026011">
    <property type="protein sequence ID" value="MEQ2289958.1"/>
    <property type="molecule type" value="Genomic_DNA"/>
</dbReference>
<name>A0ABV0Y836_9TELE</name>
<feature type="region of interest" description="Disordered" evidence="1">
    <location>
        <begin position="32"/>
        <end position="59"/>
    </location>
</feature>
<reference evidence="2 3" key="1">
    <citation type="submission" date="2021-06" db="EMBL/GenBank/DDBJ databases">
        <authorList>
            <person name="Palmer J.M."/>
        </authorList>
    </citation>
    <scope>NUCLEOTIDE SEQUENCE [LARGE SCALE GENOMIC DNA]</scope>
    <source>
        <strain evidence="2 3">AS_MEX2019</strain>
        <tissue evidence="2">Muscle</tissue>
    </source>
</reference>
<gene>
    <name evidence="2" type="ORF">AMECASPLE_038560</name>
</gene>
<evidence type="ECO:0000313" key="3">
    <source>
        <dbReference type="Proteomes" id="UP001469553"/>
    </source>
</evidence>
<keyword evidence="3" id="KW-1185">Reference proteome</keyword>
<evidence type="ECO:0000256" key="1">
    <source>
        <dbReference type="SAM" id="MobiDB-lite"/>
    </source>
</evidence>
<sequence>MLRHGHCLEEGPAEIHRSHCFIQSALFMTQPYNRTGPASNEQPGLQRGSSGLTSPPSNSCTCLGSGKGQLSSLQTPHILDTNCSNFYLQVSASERYFARTSC</sequence>
<protein>
    <submittedName>
        <fullName evidence="2">Uncharacterized protein</fullName>
    </submittedName>
</protein>
<evidence type="ECO:0000313" key="2">
    <source>
        <dbReference type="EMBL" id="MEQ2289958.1"/>
    </source>
</evidence>
<organism evidence="2 3">
    <name type="scientific">Ameca splendens</name>
    <dbReference type="NCBI Taxonomy" id="208324"/>
    <lineage>
        <taxon>Eukaryota</taxon>
        <taxon>Metazoa</taxon>
        <taxon>Chordata</taxon>
        <taxon>Craniata</taxon>
        <taxon>Vertebrata</taxon>
        <taxon>Euteleostomi</taxon>
        <taxon>Actinopterygii</taxon>
        <taxon>Neopterygii</taxon>
        <taxon>Teleostei</taxon>
        <taxon>Neoteleostei</taxon>
        <taxon>Acanthomorphata</taxon>
        <taxon>Ovalentaria</taxon>
        <taxon>Atherinomorphae</taxon>
        <taxon>Cyprinodontiformes</taxon>
        <taxon>Goodeidae</taxon>
        <taxon>Ameca</taxon>
    </lineage>
</organism>
<dbReference type="Proteomes" id="UP001469553">
    <property type="component" value="Unassembled WGS sequence"/>
</dbReference>
<accession>A0ABV0Y836</accession>
<proteinExistence type="predicted"/>